<reference evidence="4" key="8">
    <citation type="journal article" date="2021" name="Microbiol. Resour. Announc.">
        <title>Complete Genome Sequence of Sphingobium barthaii KK22, a High-Molecular-Weight Polycyclic Aromatic Hydrocarbon-Degrading Soil Bacterium.</title>
        <authorList>
            <person name="Mori J.F."/>
            <person name="Kanaly R.A."/>
        </authorList>
    </citation>
    <scope>NUCLEOTIDE SEQUENCE</scope>
    <source>
        <strain evidence="4">KK22</strain>
    </source>
</reference>
<evidence type="ECO:0000313" key="4">
    <source>
        <dbReference type="EMBL" id="QOT73016.1"/>
    </source>
</evidence>
<gene>
    <name evidence="3" type="ORF">GCM10019071_09030</name>
    <name evidence="4" type="ORF">H5V43_07970</name>
    <name evidence="2" type="ORF">SFOMI_1432</name>
</gene>
<evidence type="ECO:0000313" key="5">
    <source>
        <dbReference type="Proteomes" id="UP000221538"/>
    </source>
</evidence>
<reference evidence="3" key="9">
    <citation type="submission" date="2024-05" db="EMBL/GenBank/DDBJ databases">
        <authorList>
            <person name="Sun Q."/>
            <person name="Sedlacek I."/>
        </authorList>
    </citation>
    <scope>NUCLEOTIDE SEQUENCE</scope>
    <source>
        <strain evidence="3">CCM 7327</strain>
    </source>
</reference>
<name>A0A292Z5R4_SPHSA</name>
<dbReference type="EMBL" id="BMDU01000001">
    <property type="protein sequence ID" value="GFZ82468.1"/>
    <property type="molecule type" value="Genomic_DNA"/>
</dbReference>
<dbReference type="KEGG" id="sbar:H5V43_07970"/>
<proteinExistence type="predicted"/>
<feature type="region of interest" description="Disordered" evidence="1">
    <location>
        <begin position="71"/>
        <end position="109"/>
    </location>
</feature>
<feature type="compositionally biased region" description="Basic and acidic residues" evidence="1">
    <location>
        <begin position="71"/>
        <end position="83"/>
    </location>
</feature>
<reference evidence="2 5" key="2">
    <citation type="journal article" date="2013" name="Environ. Sci. Technol.">
        <title>The 4-tert-butylphenol-utilizing bacterium Sphingobium fuliginis OMI can degrade bisphenols via phenolic ring hydroxylation and meta-cleavage pathway.</title>
        <authorList>
            <person name="Ogata Y."/>
            <person name="Goda S."/>
            <person name="Toyama T."/>
            <person name="Sei K."/>
            <person name="Ike M."/>
        </authorList>
    </citation>
    <scope>NUCLEOTIDE SEQUENCE [LARGE SCALE GENOMIC DNA]</scope>
    <source>
        <strain evidence="2 5">OMI</strain>
    </source>
</reference>
<reference evidence="2" key="5">
    <citation type="submission" date="2017-10" db="EMBL/GenBank/DDBJ databases">
        <authorList>
            <person name="Banno H."/>
            <person name="Chua N.-H."/>
        </authorList>
    </citation>
    <scope>NUCLEOTIDE SEQUENCE</scope>
    <source>
        <strain evidence="2">OMI</strain>
    </source>
</reference>
<dbReference type="Proteomes" id="UP000593663">
    <property type="component" value="Chromosome 1"/>
</dbReference>
<accession>A0A292Z5R4</accession>
<evidence type="ECO:0000313" key="6">
    <source>
        <dbReference type="Proteomes" id="UP000593663"/>
    </source>
</evidence>
<organism evidence="2 5">
    <name type="scientific">Sphingobium fuliginis (strain ATCC 27551)</name>
    <dbReference type="NCBI Taxonomy" id="336203"/>
    <lineage>
        <taxon>Bacteria</taxon>
        <taxon>Pseudomonadati</taxon>
        <taxon>Pseudomonadota</taxon>
        <taxon>Alphaproteobacteria</taxon>
        <taxon>Sphingomonadales</taxon>
        <taxon>Sphingomonadaceae</taxon>
        <taxon>Sphingobium</taxon>
    </lineage>
</organism>
<reference evidence="6" key="7">
    <citation type="submission" date="2020-08" db="EMBL/GenBank/DDBJ databases">
        <title>Complete genome sequence of Sphingobium barthaii strain KK22, a high-molecular-weight polycyclic aromatic hydrocarbon-degrading soil bacterium.</title>
        <authorList>
            <person name="Mori J.F."/>
            <person name="Kanaly R.A."/>
        </authorList>
    </citation>
    <scope>NUCLEOTIDE SEQUENCE [LARGE SCALE GENOMIC DNA]</scope>
    <source>
        <strain evidence="6">KK22</strain>
    </source>
</reference>
<sequence length="109" mass="11612">MFVTAPLMLLLAAAPQGGVDVGTGRKDYSQCLSKQIQPAIDKKLSLGDFQSALKSECGAKEAAFRAAIVADDKSSGMSDKDAQSDADDQISEYRDKIVGEYEDYSKPGS</sequence>
<dbReference type="AlphaFoldDB" id="A0A292Z5R4"/>
<reference evidence="7" key="6">
    <citation type="journal article" date="2019" name="Int. J. Syst. Evol. Microbiol.">
        <title>The Global Catalogue of Microorganisms (GCM) 10K type strain sequencing project: providing services to taxonomists for standard genome sequencing and annotation.</title>
        <authorList>
            <consortium name="The Broad Institute Genomics Platform"/>
            <consortium name="The Broad Institute Genome Sequencing Center for Infectious Disease"/>
            <person name="Wu L."/>
            <person name="Ma J."/>
        </authorList>
    </citation>
    <scope>NUCLEOTIDE SEQUENCE [LARGE SCALE GENOMIC DNA]</scope>
    <source>
        <strain evidence="7">CCM 7327</strain>
    </source>
</reference>
<evidence type="ECO:0000256" key="1">
    <source>
        <dbReference type="SAM" id="MobiDB-lite"/>
    </source>
</evidence>
<evidence type="ECO:0000313" key="7">
    <source>
        <dbReference type="Proteomes" id="UP000628109"/>
    </source>
</evidence>
<evidence type="ECO:0000313" key="2">
    <source>
        <dbReference type="EMBL" id="GAY20902.1"/>
    </source>
</evidence>
<dbReference type="RefSeq" id="WP_025552306.1">
    <property type="nucleotide sequence ID" value="NZ_BATN01000201.1"/>
</dbReference>
<dbReference type="Proteomes" id="UP000628109">
    <property type="component" value="Unassembled WGS sequence"/>
</dbReference>
<keyword evidence="7" id="KW-1185">Reference proteome</keyword>
<reference evidence="2 5" key="1">
    <citation type="journal article" date="2013" name="Biodegradation">
        <title>Occurrence of 4-tert-butylphenol (4-t-BP) biodegradation in an aquatic sample caused by the presence of Spirodela polyrrhiza and isolation of a 4-t-BP-utilizing bacterium.</title>
        <authorList>
            <person name="Ogata Y."/>
            <person name="Toyama T."/>
            <person name="Yu N."/>
            <person name="Wang X."/>
            <person name="Sei K."/>
            <person name="Ike M."/>
        </authorList>
    </citation>
    <scope>NUCLEOTIDE SEQUENCE [LARGE SCALE GENOMIC DNA]</scope>
    <source>
        <strain evidence="2 5">OMI</strain>
    </source>
</reference>
<dbReference type="EMBL" id="CP060035">
    <property type="protein sequence ID" value="QOT73016.1"/>
    <property type="molecule type" value="Genomic_DNA"/>
</dbReference>
<reference evidence="3" key="3">
    <citation type="journal article" date="2014" name="Int. J. Syst. Evol. Microbiol.">
        <title>Complete genome of a new Firmicutes species belonging to the dominant human colonic microbiota ('Ruminococcus bicirculans') reveals two chromosomes and a selective capacity to utilize plant glucans.</title>
        <authorList>
            <consortium name="NISC Comparative Sequencing Program"/>
            <person name="Wegmann U."/>
            <person name="Louis P."/>
            <person name="Goesmann A."/>
            <person name="Henrissat B."/>
            <person name="Duncan S.H."/>
            <person name="Flint H.J."/>
        </authorList>
    </citation>
    <scope>NUCLEOTIDE SEQUENCE</scope>
    <source>
        <strain evidence="3">CCM 7327</strain>
    </source>
</reference>
<protein>
    <submittedName>
        <fullName evidence="2">Uncharacterized protein</fullName>
    </submittedName>
</protein>
<feature type="compositionally biased region" description="Basic and acidic residues" evidence="1">
    <location>
        <begin position="91"/>
        <end position="109"/>
    </location>
</feature>
<dbReference type="Proteomes" id="UP000221538">
    <property type="component" value="Unassembled WGS sequence"/>
</dbReference>
<reference evidence="2" key="4">
    <citation type="submission" date="2017-10" db="EMBL/GenBank/DDBJ databases">
        <title>Bioaugmenting a lab-scale membrane bioreactor with Sphingobium fuliginis OMI to degrade 4-tert-butylphenol.</title>
        <authorList>
            <person name="Takada K."/>
            <person name="Shiba T."/>
            <person name="Soda S."/>
            <person name="Inoue D."/>
            <person name="Miyake M."/>
            <person name="Eguchi M."/>
            <person name="Ike M."/>
        </authorList>
    </citation>
    <scope>NUCLEOTIDE SEQUENCE</scope>
    <source>
        <strain evidence="2">OMI</strain>
    </source>
</reference>
<dbReference type="EMBL" id="BEWI01000031">
    <property type="protein sequence ID" value="GAY20902.1"/>
    <property type="molecule type" value="Genomic_DNA"/>
</dbReference>
<evidence type="ECO:0000313" key="3">
    <source>
        <dbReference type="EMBL" id="GFZ82468.1"/>
    </source>
</evidence>